<evidence type="ECO:0000313" key="2">
    <source>
        <dbReference type="EMBL" id="MEF2113907.1"/>
    </source>
</evidence>
<accession>A0ABU7UR89</accession>
<organism evidence="2 3">
    <name type="scientific">Clostridium frigoriphilum</name>
    <dbReference type="NCBI Taxonomy" id="443253"/>
    <lineage>
        <taxon>Bacteria</taxon>
        <taxon>Bacillati</taxon>
        <taxon>Bacillota</taxon>
        <taxon>Clostridia</taxon>
        <taxon>Eubacteriales</taxon>
        <taxon>Clostridiaceae</taxon>
        <taxon>Clostridium</taxon>
    </lineage>
</organism>
<keyword evidence="1" id="KW-0472">Membrane</keyword>
<dbReference type="RefSeq" id="WP_216252507.1">
    <property type="nucleotide sequence ID" value="NZ_JAZHFS010000017.1"/>
</dbReference>
<feature type="transmembrane region" description="Helical" evidence="1">
    <location>
        <begin position="52"/>
        <end position="72"/>
    </location>
</feature>
<evidence type="ECO:0000256" key="1">
    <source>
        <dbReference type="SAM" id="Phobius"/>
    </source>
</evidence>
<sequence>MDSYNWNNIFPDMPKSFKSKVNETLSSLPEKKENDEIKNIKPYKRGSMRKKIIIILAATMVIGTTVFATGTGKIQSIYGSSSAIPTYTTIPTVEQVKNKFKFKPKLVDKFDNGYTFADGYTDNKKGVDENGNTVKKTKSLDFTYTKGNDKLDLSMENGMLEERSNKETVFDTCNGIDLYYSSSVYKTVPANYKLTEQDKQDKLSGKYVFSYGSDKIEISQFKYLDWMQDGIHYSLSSMNSHISKDELVKMAPQVISTK</sequence>
<name>A0ABU7UR89_9CLOT</name>
<dbReference type="Proteomes" id="UP001498469">
    <property type="component" value="Unassembled WGS sequence"/>
</dbReference>
<proteinExistence type="predicted"/>
<keyword evidence="3" id="KW-1185">Reference proteome</keyword>
<comment type="caution">
    <text evidence="2">The sequence shown here is derived from an EMBL/GenBank/DDBJ whole genome shotgun (WGS) entry which is preliminary data.</text>
</comment>
<keyword evidence="1" id="KW-1133">Transmembrane helix</keyword>
<evidence type="ECO:0000313" key="3">
    <source>
        <dbReference type="Proteomes" id="UP001498469"/>
    </source>
</evidence>
<dbReference type="EMBL" id="JAZHFS010000017">
    <property type="protein sequence ID" value="MEF2113907.1"/>
    <property type="molecule type" value="Genomic_DNA"/>
</dbReference>
<gene>
    <name evidence="2" type="ORF">SJI18_16495</name>
</gene>
<protein>
    <submittedName>
        <fullName evidence="2">Uncharacterized protein</fullName>
    </submittedName>
</protein>
<keyword evidence="1" id="KW-0812">Transmembrane</keyword>
<reference evidence="2 3" key="1">
    <citation type="submission" date="2023-11" db="EMBL/GenBank/DDBJ databases">
        <title>Draft genome sequence of a psychrophilic Clostridium strain from permafrost water brine.</title>
        <authorList>
            <person name="Shcherbakova V.A."/>
            <person name="Trubitsyn V.E."/>
            <person name="Zakharyuk A.G."/>
        </authorList>
    </citation>
    <scope>NUCLEOTIDE SEQUENCE [LARGE SCALE GENOMIC DNA]</scope>
    <source>
        <strain evidence="2 3">14F</strain>
    </source>
</reference>